<evidence type="ECO:0000313" key="7">
    <source>
        <dbReference type="EMBL" id="HGE75736.1"/>
    </source>
</evidence>
<evidence type="ECO:0000256" key="5">
    <source>
        <dbReference type="RuleBase" id="RU363032"/>
    </source>
</evidence>
<proteinExistence type="inferred from homology"/>
<evidence type="ECO:0000256" key="1">
    <source>
        <dbReference type="ARBA" id="ARBA00004141"/>
    </source>
</evidence>
<feature type="transmembrane region" description="Helical" evidence="5">
    <location>
        <begin position="98"/>
        <end position="119"/>
    </location>
</feature>
<dbReference type="PANTHER" id="PTHR42744">
    <property type="entry name" value="BINDING-PROTEIN-DEPENDENT TRANSPORT SYSTEMS INNER MEMBRANE COMPONENT"/>
    <property type="match status" value="1"/>
</dbReference>
<dbReference type="PANTHER" id="PTHR42744:SF1">
    <property type="entry name" value="BINDING-PROTEIN-DEPENDENT TRANSPORT SYSTEMS INNER MEMBRANE COMPONENT"/>
    <property type="match status" value="1"/>
</dbReference>
<gene>
    <name evidence="7" type="ORF">ENX73_06405</name>
</gene>
<name>A0A7V3VTQ8_9BACT</name>
<reference evidence="7" key="1">
    <citation type="journal article" date="2020" name="mSystems">
        <title>Genome- and Community-Level Interaction Insights into Carbon Utilization and Element Cycling Functions of Hydrothermarchaeota in Hydrothermal Sediment.</title>
        <authorList>
            <person name="Zhou Z."/>
            <person name="Liu Y."/>
            <person name="Xu W."/>
            <person name="Pan J."/>
            <person name="Luo Z.H."/>
            <person name="Li M."/>
        </authorList>
    </citation>
    <scope>NUCLEOTIDE SEQUENCE [LARGE SCALE GENOMIC DNA]</scope>
    <source>
        <strain evidence="7">SpSt-966</strain>
    </source>
</reference>
<keyword evidence="4 5" id="KW-0472">Membrane</keyword>
<protein>
    <submittedName>
        <fullName evidence="7">ABC transporter permease subunit</fullName>
    </submittedName>
</protein>
<keyword evidence="5" id="KW-0813">Transport</keyword>
<dbReference type="SUPFAM" id="SSF161098">
    <property type="entry name" value="MetI-like"/>
    <property type="match status" value="1"/>
</dbReference>
<dbReference type="Gene3D" id="1.10.3720.10">
    <property type="entry name" value="MetI-like"/>
    <property type="match status" value="1"/>
</dbReference>
<accession>A0A7V3VTQ8</accession>
<dbReference type="PROSITE" id="PS50928">
    <property type="entry name" value="ABC_TM1"/>
    <property type="match status" value="1"/>
</dbReference>
<feature type="transmembrane region" description="Helical" evidence="5">
    <location>
        <begin position="155"/>
        <end position="175"/>
    </location>
</feature>
<evidence type="ECO:0000256" key="3">
    <source>
        <dbReference type="ARBA" id="ARBA00022989"/>
    </source>
</evidence>
<dbReference type="GO" id="GO:0005886">
    <property type="term" value="C:plasma membrane"/>
    <property type="evidence" value="ECO:0007669"/>
    <property type="project" value="UniProtKB-SubCell"/>
</dbReference>
<dbReference type="AlphaFoldDB" id="A0A7V3VTQ8"/>
<dbReference type="InterPro" id="IPR035906">
    <property type="entry name" value="MetI-like_sf"/>
</dbReference>
<feature type="transmembrane region" description="Helical" evidence="5">
    <location>
        <begin position="54"/>
        <end position="77"/>
    </location>
</feature>
<dbReference type="GO" id="GO:0055085">
    <property type="term" value="P:transmembrane transport"/>
    <property type="evidence" value="ECO:0007669"/>
    <property type="project" value="InterPro"/>
</dbReference>
<comment type="similarity">
    <text evidence="5">Belongs to the binding-protein-dependent transport system permease family.</text>
</comment>
<evidence type="ECO:0000256" key="2">
    <source>
        <dbReference type="ARBA" id="ARBA00022692"/>
    </source>
</evidence>
<dbReference type="CDD" id="cd06261">
    <property type="entry name" value="TM_PBP2"/>
    <property type="match status" value="1"/>
</dbReference>
<dbReference type="InterPro" id="IPR000515">
    <property type="entry name" value="MetI-like"/>
</dbReference>
<evidence type="ECO:0000259" key="6">
    <source>
        <dbReference type="PROSITE" id="PS50928"/>
    </source>
</evidence>
<sequence>MSIAWALPVGIIIGKSLKLSKRMQPIVQVLASFPAPMIYPWFAMLFPQINWSSILLMLLGTQWYVLFNVIAGASTIPNQLKEASMMLNFDKKQLWRDLYIPAVLPYLITGAITAAGGAWNASIVAEYMTINGKLLEANGIGALINNFTNSGELNLLAVSIVVMSISVVIINKLMWRPLQKWTTSKFNFEE</sequence>
<keyword evidence="3 5" id="KW-1133">Transmembrane helix</keyword>
<evidence type="ECO:0000256" key="4">
    <source>
        <dbReference type="ARBA" id="ARBA00023136"/>
    </source>
</evidence>
<comment type="caution">
    <text evidence="7">The sequence shown here is derived from an EMBL/GenBank/DDBJ whole genome shotgun (WGS) entry which is preliminary data.</text>
</comment>
<comment type="subcellular location">
    <subcellularLocation>
        <location evidence="5">Cell membrane</location>
        <topology evidence="5">Multi-pass membrane protein</topology>
    </subcellularLocation>
    <subcellularLocation>
        <location evidence="1">Membrane</location>
        <topology evidence="1">Multi-pass membrane protein</topology>
    </subcellularLocation>
</comment>
<dbReference type="EMBL" id="DTPE01000251">
    <property type="protein sequence ID" value="HGE75736.1"/>
    <property type="molecule type" value="Genomic_DNA"/>
</dbReference>
<dbReference type="Pfam" id="PF00528">
    <property type="entry name" value="BPD_transp_1"/>
    <property type="match status" value="1"/>
</dbReference>
<feature type="domain" description="ABC transmembrane type-1" evidence="6">
    <location>
        <begin position="1"/>
        <end position="174"/>
    </location>
</feature>
<keyword evidence="2 5" id="KW-0812">Transmembrane</keyword>
<organism evidence="7">
    <name type="scientific">Mesoaciditoga lauensis</name>
    <dbReference type="NCBI Taxonomy" id="1495039"/>
    <lineage>
        <taxon>Bacteria</taxon>
        <taxon>Thermotogati</taxon>
        <taxon>Thermotogota</taxon>
        <taxon>Thermotogae</taxon>
        <taxon>Mesoaciditogales</taxon>
        <taxon>Mesoaciditogaceae</taxon>
        <taxon>Mesoaciditoga</taxon>
    </lineage>
</organism>
<feature type="transmembrane region" description="Helical" evidence="5">
    <location>
        <begin position="25"/>
        <end position="42"/>
    </location>
</feature>